<dbReference type="AlphaFoldDB" id="A0A7I8DGJ4"/>
<dbReference type="GO" id="GO:0008422">
    <property type="term" value="F:beta-glucosidase activity"/>
    <property type="evidence" value="ECO:0007669"/>
    <property type="project" value="UniProtKB-ARBA"/>
</dbReference>
<evidence type="ECO:0000313" key="6">
    <source>
        <dbReference type="EMBL" id="BCJ97599.1"/>
    </source>
</evidence>
<comment type="similarity">
    <text evidence="1 4">Belongs to the glycosyl hydrolase 3 family.</text>
</comment>
<dbReference type="InterPro" id="IPR002772">
    <property type="entry name" value="Glyco_hydro_3_C"/>
</dbReference>
<evidence type="ECO:0000256" key="1">
    <source>
        <dbReference type="ARBA" id="ARBA00005336"/>
    </source>
</evidence>
<dbReference type="InterPro" id="IPR036881">
    <property type="entry name" value="Glyco_hydro_3_C_sf"/>
</dbReference>
<dbReference type="InterPro" id="IPR013783">
    <property type="entry name" value="Ig-like_fold"/>
</dbReference>
<proteinExistence type="inferred from homology"/>
<dbReference type="Pfam" id="PF00933">
    <property type="entry name" value="Glyco_hydro_3"/>
    <property type="match status" value="1"/>
</dbReference>
<dbReference type="Gene3D" id="3.20.20.300">
    <property type="entry name" value="Glycoside hydrolase, family 3, N-terminal domain"/>
    <property type="match status" value="1"/>
</dbReference>
<dbReference type="Pfam" id="PF14310">
    <property type="entry name" value="Fn3-like"/>
    <property type="match status" value="1"/>
</dbReference>
<dbReference type="InterPro" id="IPR001764">
    <property type="entry name" value="Glyco_hydro_3_N"/>
</dbReference>
<dbReference type="FunFam" id="2.60.40.10:FF:000495">
    <property type="entry name" value="Periplasmic beta-glucosidase"/>
    <property type="match status" value="1"/>
</dbReference>
<dbReference type="PANTHER" id="PTHR42715">
    <property type="entry name" value="BETA-GLUCOSIDASE"/>
    <property type="match status" value="1"/>
</dbReference>
<dbReference type="KEGG" id="acht:bsdcttw_06400"/>
<evidence type="ECO:0000256" key="3">
    <source>
        <dbReference type="ARBA" id="ARBA00023277"/>
    </source>
</evidence>
<keyword evidence="4" id="KW-0326">Glycosidase</keyword>
<dbReference type="InterPro" id="IPR019800">
    <property type="entry name" value="Glyco_hydro_3_AS"/>
</dbReference>
<protein>
    <submittedName>
        <fullName evidence="6">Glycosyl hydrolase</fullName>
    </submittedName>
</protein>
<sequence length="824" mass="91847">MKYKDIISKMTLDEKASLMSGKDFWQTQNIDRLGIDSMFLADGPTGLRKQAAAADHLGLNPSIPATCFPTAATVANSWNEELGELIGKTLGEEAVAQKVNVLLGPGVNMKRNPLCGRNFEYFSEDPYLAGKLGAAYIRGIQSQGVAACVKHFCANNQEERRMSIDTIVDERTLREIYLTAFEIAVKEGKTRSVMSSYNKLNGYYTNENIHLMRDILRDEWGFDGCVITDWGGSNDRVAGLCAGNELEMPTTAGETNQEIIQAVKAGRIKEEELDECVDRLLDLIFVTGEVYRRPHKSVLDEEEHHMIARKAAEESIVLLKNENNILPLEQCDKVAVIGDFARKARYQGAGSSIVNPTILENALDCLEASGIENIGFEPGYDRYGKTNRAQILKACSLAEKADVILLYLGLDEVTEAEGLDRQNMKLPKNQTDLLNALYDVSPNIVVILSCGSAIEMPWINKAKAVLHGYLGGQAGAGAMVSVLTGRVNPSGKLAETYSIDYEGTPSYHHFPGKEVSVEYRESIFIGYRYYDTADISVLFPFGYGLSYTTFAYSDIQVTADNVTFKVRNTGNMPGAEVTQLYVGCKSDAIFRPKKELKGFAKVTLTPNETKTITIPFDDKTFRYFNVKTNQWEIEEAEYDIMIGASSADIRLTGSIDLKGSKAPLPYDRNSLPSYYTGKVSRVTDLEFTNLLGHDIPGSKWDRSKPLDYNDTISQCQYAKGWVARFAFHAINFAYWFLRKIGKRSTANIIPMSIYHMPFRGIARMTGGVVNMPMLDGILLIVNGQFFKGVRHLLREKNRLKKQKAVFSTTDSGVSNRRFDTHEKD</sequence>
<accession>A0A7I8DGJ4</accession>
<keyword evidence="2 4" id="KW-0378">Hydrolase</keyword>
<reference evidence="6 7" key="2">
    <citation type="submission" date="2020-08" db="EMBL/GenBank/DDBJ databases">
        <authorList>
            <person name="Ueki A."/>
            <person name="Tonouchi A."/>
        </authorList>
    </citation>
    <scope>NUCLEOTIDE SEQUENCE [LARGE SCALE GENOMIC DNA]</scope>
    <source>
        <strain evidence="6 7">CTTW</strain>
    </source>
</reference>
<dbReference type="GO" id="GO:0005975">
    <property type="term" value="P:carbohydrate metabolic process"/>
    <property type="evidence" value="ECO:0007669"/>
    <property type="project" value="InterPro"/>
</dbReference>
<dbReference type="Gene3D" id="2.60.40.10">
    <property type="entry name" value="Immunoglobulins"/>
    <property type="match status" value="1"/>
</dbReference>
<dbReference type="RefSeq" id="WP_185258010.1">
    <property type="nucleotide sequence ID" value="NZ_AP023368.1"/>
</dbReference>
<dbReference type="InterPro" id="IPR036962">
    <property type="entry name" value="Glyco_hydro_3_N_sf"/>
</dbReference>
<reference evidence="6 7" key="1">
    <citation type="submission" date="2020-08" db="EMBL/GenBank/DDBJ databases">
        <title>Draft genome sequencing of an Anaerocolumna strain isolated from anoxic soil subjected to BSD treatment.</title>
        <authorList>
            <person name="Uek A."/>
            <person name="Tonouchi A."/>
        </authorList>
    </citation>
    <scope>NUCLEOTIDE SEQUENCE [LARGE SCALE GENOMIC DNA]</scope>
    <source>
        <strain evidence="6 7">CTTW</strain>
    </source>
</reference>
<gene>
    <name evidence="6" type="ORF">bsdcttw_06400</name>
</gene>
<evidence type="ECO:0000313" key="7">
    <source>
        <dbReference type="Proteomes" id="UP000515703"/>
    </source>
</evidence>
<keyword evidence="7" id="KW-1185">Reference proteome</keyword>
<dbReference type="PROSITE" id="PS00775">
    <property type="entry name" value="GLYCOSYL_HYDROL_F3"/>
    <property type="match status" value="1"/>
</dbReference>
<dbReference type="Proteomes" id="UP000515703">
    <property type="component" value="Chromosome"/>
</dbReference>
<dbReference type="InterPro" id="IPR017853">
    <property type="entry name" value="GH"/>
</dbReference>
<dbReference type="PANTHER" id="PTHR42715:SF10">
    <property type="entry name" value="BETA-GLUCOSIDASE"/>
    <property type="match status" value="1"/>
</dbReference>
<dbReference type="InterPro" id="IPR026891">
    <property type="entry name" value="Fn3-like"/>
</dbReference>
<dbReference type="InterPro" id="IPR050288">
    <property type="entry name" value="Cellulose_deg_GH3"/>
</dbReference>
<dbReference type="EMBL" id="AP023368">
    <property type="protein sequence ID" value="BCJ97599.1"/>
    <property type="molecule type" value="Genomic_DNA"/>
</dbReference>
<organism evidence="6 7">
    <name type="scientific">Anaerocolumna chitinilytica</name>
    <dbReference type="NCBI Taxonomy" id="1727145"/>
    <lineage>
        <taxon>Bacteria</taxon>
        <taxon>Bacillati</taxon>
        <taxon>Bacillota</taxon>
        <taxon>Clostridia</taxon>
        <taxon>Lachnospirales</taxon>
        <taxon>Lachnospiraceae</taxon>
        <taxon>Anaerocolumna</taxon>
    </lineage>
</organism>
<name>A0A7I8DGJ4_9FIRM</name>
<dbReference type="Pfam" id="PF01915">
    <property type="entry name" value="Glyco_hydro_3_C"/>
    <property type="match status" value="1"/>
</dbReference>
<dbReference type="SUPFAM" id="SSF52279">
    <property type="entry name" value="Beta-D-glucan exohydrolase, C-terminal domain"/>
    <property type="match status" value="1"/>
</dbReference>
<dbReference type="PRINTS" id="PR00133">
    <property type="entry name" value="GLHYDRLASE3"/>
</dbReference>
<keyword evidence="3" id="KW-0119">Carbohydrate metabolism</keyword>
<dbReference type="SUPFAM" id="SSF51445">
    <property type="entry name" value="(Trans)glycosidases"/>
    <property type="match status" value="1"/>
</dbReference>
<feature type="domain" description="Fibronectin type III-like" evidence="5">
    <location>
        <begin position="576"/>
        <end position="646"/>
    </location>
</feature>
<dbReference type="SMART" id="SM01217">
    <property type="entry name" value="Fn3_like"/>
    <property type="match status" value="1"/>
</dbReference>
<dbReference type="Gene3D" id="3.40.50.1700">
    <property type="entry name" value="Glycoside hydrolase family 3 C-terminal domain"/>
    <property type="match status" value="1"/>
</dbReference>
<evidence type="ECO:0000256" key="2">
    <source>
        <dbReference type="ARBA" id="ARBA00022801"/>
    </source>
</evidence>
<evidence type="ECO:0000256" key="4">
    <source>
        <dbReference type="RuleBase" id="RU361161"/>
    </source>
</evidence>
<evidence type="ECO:0000259" key="5">
    <source>
        <dbReference type="SMART" id="SM01217"/>
    </source>
</evidence>